<evidence type="ECO:0000256" key="10">
    <source>
        <dbReference type="ARBA" id="ARBA00022723"/>
    </source>
</evidence>
<dbReference type="AlphaFoldDB" id="A0A170PBQ5"/>
<keyword evidence="11 15" id="KW-0255">Endonuclease</keyword>
<keyword evidence="9 15" id="KW-0540">Nuclease</keyword>
<dbReference type="GO" id="GO:0019843">
    <property type="term" value="F:rRNA binding"/>
    <property type="evidence" value="ECO:0007669"/>
    <property type="project" value="UniProtKB-KW"/>
</dbReference>
<evidence type="ECO:0000256" key="7">
    <source>
        <dbReference type="ARBA" id="ARBA00022664"/>
    </source>
</evidence>
<dbReference type="InterPro" id="IPR014720">
    <property type="entry name" value="dsRBD_dom"/>
</dbReference>
<keyword evidence="6 15" id="KW-0698">rRNA processing</keyword>
<sequence length="226" mass="25702">MNTMILDTLQKFLGYYFINKNLLHHALTHRSASIQHNERLEFLGDSILSFIIAKALYNYFPNINEGGMSRIRATLVKGNTLAEIASEFSLGGFLQLGQGEKKSGGFRRESILANTMEAIIASIFLDSNINITEKIVLKWYRKRFKKISPYSIQKDPKTKLQEYLQSKHLPLPLYYISHVYGEAHNQIFTISCEVKGLKNPLIGIGVSRRKAEQNAAQHALSKLEIE</sequence>
<name>A0A170PBQ5_BUCTT</name>
<dbReference type="Gene3D" id="1.10.1520.10">
    <property type="entry name" value="Ribonuclease III domain"/>
    <property type="match status" value="1"/>
</dbReference>
<evidence type="ECO:0000256" key="14">
    <source>
        <dbReference type="ARBA" id="ARBA00022884"/>
    </source>
</evidence>
<dbReference type="EC" id="3.1.26.3" evidence="15"/>
<dbReference type="GO" id="GO:0004525">
    <property type="term" value="F:ribonuclease III activity"/>
    <property type="evidence" value="ECO:0007669"/>
    <property type="project" value="UniProtKB-UniRule"/>
</dbReference>
<dbReference type="PATRIC" id="fig|98804.3.peg.164"/>
<organism evidence="18 19">
    <name type="scientific">Buchnera aphidicola subsp. Tuberolachnus salignus</name>
    <dbReference type="NCBI Taxonomy" id="98804"/>
    <lineage>
        <taxon>Bacteria</taxon>
        <taxon>Pseudomonadati</taxon>
        <taxon>Pseudomonadota</taxon>
        <taxon>Gammaproteobacteria</taxon>
        <taxon>Enterobacterales</taxon>
        <taxon>Erwiniaceae</taxon>
        <taxon>Buchnera</taxon>
    </lineage>
</organism>
<dbReference type="GO" id="GO:0003725">
    <property type="term" value="F:double-stranded RNA binding"/>
    <property type="evidence" value="ECO:0007669"/>
    <property type="project" value="TreeGrafter"/>
</dbReference>
<dbReference type="PANTHER" id="PTHR11207:SF0">
    <property type="entry name" value="RIBONUCLEASE 3"/>
    <property type="match status" value="1"/>
</dbReference>
<comment type="function">
    <text evidence="15">Digests double-stranded RNA. Involved in the processing of primary rRNA transcript to yield the immediate precursors to the large and small rRNAs (23S and 16S). Processes some mRNAs, and tRNAs when they are encoded in the rRNA operon. Processes pre-crRNA and tracrRNA of type II CRISPR loci if present in the organism.</text>
</comment>
<evidence type="ECO:0000256" key="4">
    <source>
        <dbReference type="ARBA" id="ARBA00011738"/>
    </source>
</evidence>
<dbReference type="CDD" id="cd10845">
    <property type="entry name" value="DSRM_RNAse_III_family"/>
    <property type="match status" value="1"/>
</dbReference>
<evidence type="ECO:0000256" key="1">
    <source>
        <dbReference type="ARBA" id="ARBA00000109"/>
    </source>
</evidence>
<dbReference type="Pfam" id="PF14622">
    <property type="entry name" value="Ribonucleas_3_3"/>
    <property type="match status" value="1"/>
</dbReference>
<evidence type="ECO:0000256" key="11">
    <source>
        <dbReference type="ARBA" id="ARBA00022759"/>
    </source>
</evidence>
<dbReference type="SMART" id="SM00535">
    <property type="entry name" value="RIBOc"/>
    <property type="match status" value="1"/>
</dbReference>
<dbReference type="GO" id="GO:0042802">
    <property type="term" value="F:identical protein binding"/>
    <property type="evidence" value="ECO:0007669"/>
    <property type="project" value="UniProtKB-ARBA"/>
</dbReference>
<keyword evidence="14 15" id="KW-0694">RNA-binding</keyword>
<evidence type="ECO:0000256" key="5">
    <source>
        <dbReference type="ARBA" id="ARBA00022490"/>
    </source>
</evidence>
<dbReference type="GO" id="GO:0006397">
    <property type="term" value="P:mRNA processing"/>
    <property type="evidence" value="ECO:0007669"/>
    <property type="project" value="UniProtKB-UniRule"/>
</dbReference>
<dbReference type="RefSeq" id="WP_075472543.1">
    <property type="nucleotide sequence ID" value="NZ_CP135003.1"/>
</dbReference>
<accession>A0A170PBQ5</accession>
<dbReference type="SUPFAM" id="SSF54768">
    <property type="entry name" value="dsRNA-binding domain-like"/>
    <property type="match status" value="1"/>
</dbReference>
<dbReference type="PROSITE" id="PS50137">
    <property type="entry name" value="DS_RBD"/>
    <property type="match status" value="1"/>
</dbReference>
<feature type="binding site" evidence="15">
    <location>
        <position position="114"/>
    </location>
    <ligand>
        <name>Mg(2+)</name>
        <dbReference type="ChEBI" id="CHEBI:18420"/>
    </ligand>
</feature>
<evidence type="ECO:0000256" key="13">
    <source>
        <dbReference type="ARBA" id="ARBA00022842"/>
    </source>
</evidence>
<keyword evidence="12 15" id="KW-0378">Hydrolase</keyword>
<dbReference type="GO" id="GO:0008033">
    <property type="term" value="P:tRNA processing"/>
    <property type="evidence" value="ECO:0007669"/>
    <property type="project" value="UniProtKB-KW"/>
</dbReference>
<evidence type="ECO:0000259" key="16">
    <source>
        <dbReference type="PROSITE" id="PS50137"/>
    </source>
</evidence>
<keyword evidence="7 15" id="KW-0507">mRNA processing</keyword>
<feature type="active site" evidence="15">
    <location>
        <position position="45"/>
    </location>
</feature>
<keyword evidence="8 15" id="KW-0819">tRNA processing</keyword>
<reference evidence="19" key="1">
    <citation type="submission" date="2015-10" db="EMBL/GenBank/DDBJ databases">
        <authorList>
            <person name="Manzano-Marin A."/>
            <person name="Manzano-Marin A."/>
        </authorList>
    </citation>
    <scope>NUCLEOTIDE SEQUENCE [LARGE SCALE GENOMIC DNA]</scope>
    <source>
        <strain evidence="19">BTs</strain>
    </source>
</reference>
<comment type="cofactor">
    <cofactor evidence="15">
        <name>Mg(2+)</name>
        <dbReference type="ChEBI" id="CHEBI:18420"/>
    </cofactor>
</comment>
<comment type="subunit">
    <text evidence="4 15">Homodimer.</text>
</comment>
<dbReference type="PROSITE" id="PS50142">
    <property type="entry name" value="RNASE_3_2"/>
    <property type="match status" value="1"/>
</dbReference>
<dbReference type="Gene3D" id="3.30.160.20">
    <property type="match status" value="1"/>
</dbReference>
<dbReference type="GO" id="GO:0005737">
    <property type="term" value="C:cytoplasm"/>
    <property type="evidence" value="ECO:0007669"/>
    <property type="project" value="UniProtKB-SubCell"/>
</dbReference>
<dbReference type="Proteomes" id="UP000243633">
    <property type="component" value="Chromosome 1"/>
</dbReference>
<dbReference type="SUPFAM" id="SSF69065">
    <property type="entry name" value="RNase III domain-like"/>
    <property type="match status" value="1"/>
</dbReference>
<dbReference type="GO" id="GO:0010468">
    <property type="term" value="P:regulation of gene expression"/>
    <property type="evidence" value="ECO:0007669"/>
    <property type="project" value="TreeGrafter"/>
</dbReference>
<keyword evidence="19" id="KW-1185">Reference proteome</keyword>
<evidence type="ECO:0000256" key="6">
    <source>
        <dbReference type="ARBA" id="ARBA00022552"/>
    </source>
</evidence>
<protein>
    <recommendedName>
        <fullName evidence="15">Ribonuclease 3</fullName>
        <ecNumber evidence="15">3.1.26.3</ecNumber>
    </recommendedName>
    <alternativeName>
        <fullName evidence="15">Ribonuclease III</fullName>
        <shortName evidence="15">RNase III</shortName>
    </alternativeName>
</protein>
<keyword evidence="13 15" id="KW-0460">Magnesium</keyword>
<dbReference type="SMART" id="SM00358">
    <property type="entry name" value="DSRM"/>
    <property type="match status" value="1"/>
</dbReference>
<dbReference type="STRING" id="98804.BTSPAZIEG_0174"/>
<feature type="binding site" evidence="15">
    <location>
        <position position="117"/>
    </location>
    <ligand>
        <name>Mg(2+)</name>
        <dbReference type="ChEBI" id="CHEBI:18420"/>
    </ligand>
</feature>
<evidence type="ECO:0000256" key="9">
    <source>
        <dbReference type="ARBA" id="ARBA00022722"/>
    </source>
</evidence>
<comment type="similarity">
    <text evidence="3">Belongs to the ribonuclease III family.</text>
</comment>
<dbReference type="InterPro" id="IPR011907">
    <property type="entry name" value="RNase_III"/>
</dbReference>
<dbReference type="OrthoDB" id="9805026at2"/>
<dbReference type="PANTHER" id="PTHR11207">
    <property type="entry name" value="RIBONUCLEASE III"/>
    <property type="match status" value="1"/>
</dbReference>
<evidence type="ECO:0000256" key="12">
    <source>
        <dbReference type="ARBA" id="ARBA00022801"/>
    </source>
</evidence>
<dbReference type="InterPro" id="IPR036389">
    <property type="entry name" value="RNase_III_sf"/>
</dbReference>
<feature type="domain" description="DRBM" evidence="16">
    <location>
        <begin position="155"/>
        <end position="225"/>
    </location>
</feature>
<dbReference type="GO" id="GO:0046872">
    <property type="term" value="F:metal ion binding"/>
    <property type="evidence" value="ECO:0007669"/>
    <property type="project" value="UniProtKB-KW"/>
</dbReference>
<comment type="catalytic activity">
    <reaction evidence="1 15">
        <text>Endonucleolytic cleavage to 5'-phosphomonoester.</text>
        <dbReference type="EC" id="3.1.26.3"/>
    </reaction>
</comment>
<gene>
    <name evidence="15 18" type="primary">rnc</name>
    <name evidence="18" type="ORF">BTSPAZIEG_0174</name>
</gene>
<evidence type="ECO:0000313" key="18">
    <source>
        <dbReference type="EMBL" id="CUR53149.1"/>
    </source>
</evidence>
<proteinExistence type="inferred from homology"/>
<evidence type="ECO:0000256" key="15">
    <source>
        <dbReference type="HAMAP-Rule" id="MF_00104"/>
    </source>
</evidence>
<dbReference type="GO" id="GO:0006364">
    <property type="term" value="P:rRNA processing"/>
    <property type="evidence" value="ECO:0007669"/>
    <property type="project" value="UniProtKB-UniRule"/>
</dbReference>
<evidence type="ECO:0000313" key="19">
    <source>
        <dbReference type="Proteomes" id="UP000243633"/>
    </source>
</evidence>
<dbReference type="InterPro" id="IPR000999">
    <property type="entry name" value="RNase_III_dom"/>
</dbReference>
<feature type="active site" evidence="15">
    <location>
        <position position="117"/>
    </location>
</feature>
<dbReference type="FunFam" id="1.10.1520.10:FF:000001">
    <property type="entry name" value="Ribonuclease 3"/>
    <property type="match status" value="1"/>
</dbReference>
<dbReference type="CDD" id="cd00593">
    <property type="entry name" value="RIBOc"/>
    <property type="match status" value="1"/>
</dbReference>
<evidence type="ECO:0000256" key="2">
    <source>
        <dbReference type="ARBA" id="ARBA00004496"/>
    </source>
</evidence>
<feature type="binding site" evidence="15">
    <location>
        <position position="41"/>
    </location>
    <ligand>
        <name>Mg(2+)</name>
        <dbReference type="ChEBI" id="CHEBI:18420"/>
    </ligand>
</feature>
<dbReference type="NCBIfam" id="TIGR02191">
    <property type="entry name" value="RNaseIII"/>
    <property type="match status" value="1"/>
</dbReference>
<evidence type="ECO:0000256" key="3">
    <source>
        <dbReference type="ARBA" id="ARBA00010183"/>
    </source>
</evidence>
<dbReference type="HAMAP" id="MF_00104">
    <property type="entry name" value="RNase_III"/>
    <property type="match status" value="1"/>
</dbReference>
<dbReference type="FunFam" id="3.30.160.20:FF:000003">
    <property type="entry name" value="Ribonuclease 3"/>
    <property type="match status" value="1"/>
</dbReference>
<evidence type="ECO:0000256" key="8">
    <source>
        <dbReference type="ARBA" id="ARBA00022694"/>
    </source>
</evidence>
<comment type="subcellular location">
    <subcellularLocation>
        <location evidence="2 15">Cytoplasm</location>
    </subcellularLocation>
</comment>
<evidence type="ECO:0000259" key="17">
    <source>
        <dbReference type="PROSITE" id="PS50142"/>
    </source>
</evidence>
<keyword evidence="10 15" id="KW-0479">Metal-binding</keyword>
<keyword evidence="5 15" id="KW-0963">Cytoplasm</keyword>
<keyword evidence="15" id="KW-0699">rRNA-binding</keyword>
<dbReference type="EMBL" id="LN890285">
    <property type="protein sequence ID" value="CUR53149.1"/>
    <property type="molecule type" value="Genomic_DNA"/>
</dbReference>
<dbReference type="Pfam" id="PF00035">
    <property type="entry name" value="dsrm"/>
    <property type="match status" value="1"/>
</dbReference>
<dbReference type="PROSITE" id="PS00517">
    <property type="entry name" value="RNASE_3_1"/>
    <property type="match status" value="1"/>
</dbReference>
<feature type="domain" description="RNase III" evidence="17">
    <location>
        <begin position="6"/>
        <end position="128"/>
    </location>
</feature>